<sequence>MGTYFSKLCSSPSTVGTSNDSSDNRSTALQEQEIHRWAFATSDTVVRLYDARNDAFSQTSSDEISSAAVTVKSQTTPIVCAGKVKEENLRELMKIDADSYLNVCLNITNTHGITSMVKEVFVIDENTRYLLYYQETQQMQFNDQPIVDKSKKRERYLRMNDATHVLTKIKCGIQVLVLFQVVPGQIDAFDQLLERTRSRFAAQIFDLESPDQDLFEKSSKIKVFSNAADPAQLTSLPDICKTLVNLRVATAQQCPMEYIFRPITSLFPWYRSEKAGYHPIDESVMNQIEIHVNKVLLSWKQFYVPLDSTIEETMRKHIKKQLEDIQKQQPSVDNAYSVSINKLRQIVFDIRRGKIDSNVSLADVFAGTEVLTKAVEQRNKLIEKAKFIQSVEQQNIKYWNVAMHISQSDVELVVVEQKLCKMTNRARIFCFNDKLKKKFFSKWEEYHKELIDRQNGDDVIYADFSFISIKLPEMKILDPTGICKQKKKTLEEGDSGTKPSSNKTVSSEQRNNHPTEKVILLLGESGSGKSTFINAVVNYFHFHTLDEALSQKPIALIPISFIITEGDDFQERLLTFGEQDPNEDNRHAGQSVTQQCRSYVFSMDEHTKIRLIDTPGMGDTRGIDQDDTNMQHILSFVSNLSHIDAICILLKPDKARLDVVFRSYFSRLVEFLGAKVHDNIVFCFTHTRSTFYGPGNTGSLLRKMLQTEKSEIPFQKNNTFCFDSESFRYLIAKTHGIHFDKFLTEECKKSWSKSEAESHRLVQYVCTTLQPCLKDDWRSVEHAQFEIKRIARPVLETIRNTARNILILQNNSSQSLIKIHAQSVVGNAMICPINHRRMKNIDGLWILETESCNFFDQCSKCSCTYSEHAKIDYELKYKKWKNENNKPTLHELEATRNRLWQTVIVFGRFVKDNGLLSKNNDGLYIIFKQMIVEEEHICLQDEPHELNDRLCQELKRLKKDYRQQWQYSTSTRETTPLSTIYDEIKIARDNSDVAAQLDAIKETRAMQMTVQEKYVSILENGPSCF</sequence>
<reference evidence="2" key="1">
    <citation type="submission" date="2021-02" db="EMBL/GenBank/DDBJ databases">
        <authorList>
            <person name="Nowell W R."/>
        </authorList>
    </citation>
    <scope>NUCLEOTIDE SEQUENCE</scope>
</reference>
<evidence type="ECO:0000313" key="2">
    <source>
        <dbReference type="EMBL" id="CAF1354894.1"/>
    </source>
</evidence>
<organism evidence="2 3">
    <name type="scientific">Adineta ricciae</name>
    <name type="common">Rotifer</name>
    <dbReference type="NCBI Taxonomy" id="249248"/>
    <lineage>
        <taxon>Eukaryota</taxon>
        <taxon>Metazoa</taxon>
        <taxon>Spiralia</taxon>
        <taxon>Gnathifera</taxon>
        <taxon>Rotifera</taxon>
        <taxon>Eurotatoria</taxon>
        <taxon>Bdelloidea</taxon>
        <taxon>Adinetida</taxon>
        <taxon>Adinetidae</taxon>
        <taxon>Adineta</taxon>
    </lineage>
</organism>
<dbReference type="PANTHER" id="PTHR32046:SF11">
    <property type="entry name" value="IMMUNE-ASSOCIATED NUCLEOTIDE-BINDING PROTEIN 10-LIKE"/>
    <property type="match status" value="1"/>
</dbReference>
<dbReference type="InterPro" id="IPR025662">
    <property type="entry name" value="Sigma_54_int_dom_ATP-bd_1"/>
</dbReference>
<dbReference type="InterPro" id="IPR027417">
    <property type="entry name" value="P-loop_NTPase"/>
</dbReference>
<dbReference type="AlphaFoldDB" id="A0A815HNK5"/>
<comment type="caution">
    <text evidence="2">The sequence shown here is derived from an EMBL/GenBank/DDBJ whole genome shotgun (WGS) entry which is preliminary data.</text>
</comment>
<evidence type="ECO:0000256" key="1">
    <source>
        <dbReference type="SAM" id="MobiDB-lite"/>
    </source>
</evidence>
<dbReference type="Proteomes" id="UP000663828">
    <property type="component" value="Unassembled WGS sequence"/>
</dbReference>
<dbReference type="EMBL" id="CAJNOR010002903">
    <property type="protein sequence ID" value="CAF1354894.1"/>
    <property type="molecule type" value="Genomic_DNA"/>
</dbReference>
<keyword evidence="3" id="KW-1185">Reference proteome</keyword>
<dbReference type="PROSITE" id="PS00675">
    <property type="entry name" value="SIGMA54_INTERACT_1"/>
    <property type="match status" value="1"/>
</dbReference>
<accession>A0A815HNK5</accession>
<dbReference type="PANTHER" id="PTHR32046">
    <property type="entry name" value="G DOMAIN-CONTAINING PROTEIN"/>
    <property type="match status" value="1"/>
</dbReference>
<feature type="region of interest" description="Disordered" evidence="1">
    <location>
        <begin position="487"/>
        <end position="511"/>
    </location>
</feature>
<feature type="compositionally biased region" description="Polar residues" evidence="1">
    <location>
        <begin position="497"/>
        <end position="509"/>
    </location>
</feature>
<gene>
    <name evidence="2" type="ORF">XAT740_LOCUS31688</name>
</gene>
<proteinExistence type="predicted"/>
<evidence type="ECO:0000313" key="3">
    <source>
        <dbReference type="Proteomes" id="UP000663828"/>
    </source>
</evidence>
<dbReference type="SUPFAM" id="SSF52540">
    <property type="entry name" value="P-loop containing nucleoside triphosphate hydrolases"/>
    <property type="match status" value="1"/>
</dbReference>
<feature type="region of interest" description="Disordered" evidence="1">
    <location>
        <begin position="1"/>
        <end position="27"/>
    </location>
</feature>
<feature type="compositionally biased region" description="Polar residues" evidence="1">
    <location>
        <begin position="8"/>
        <end position="27"/>
    </location>
</feature>
<name>A0A815HNK5_ADIRI</name>
<dbReference type="Gene3D" id="3.40.50.300">
    <property type="entry name" value="P-loop containing nucleotide triphosphate hydrolases"/>
    <property type="match status" value="1"/>
</dbReference>
<protein>
    <submittedName>
        <fullName evidence="2">Uncharacterized protein</fullName>
    </submittedName>
</protein>